<accession>A0A5J5HRT2</accession>
<evidence type="ECO:0000313" key="3">
    <source>
        <dbReference type="Proteomes" id="UP000326671"/>
    </source>
</evidence>
<protein>
    <submittedName>
        <fullName evidence="2">Murein transglycosylase</fullName>
    </submittedName>
</protein>
<keyword evidence="1" id="KW-0472">Membrane</keyword>
<dbReference type="Proteomes" id="UP000326671">
    <property type="component" value="Unassembled WGS sequence"/>
</dbReference>
<keyword evidence="1" id="KW-1133">Transmembrane helix</keyword>
<feature type="transmembrane region" description="Helical" evidence="1">
    <location>
        <begin position="6"/>
        <end position="29"/>
    </location>
</feature>
<organism evidence="2 3">
    <name type="scientific">Niallia endozanthoxylica</name>
    <dbReference type="NCBI Taxonomy" id="2036016"/>
    <lineage>
        <taxon>Bacteria</taxon>
        <taxon>Bacillati</taxon>
        <taxon>Bacillota</taxon>
        <taxon>Bacilli</taxon>
        <taxon>Bacillales</taxon>
        <taxon>Bacillaceae</taxon>
        <taxon>Niallia</taxon>
    </lineage>
</organism>
<reference evidence="2 3" key="1">
    <citation type="submission" date="2019-09" db="EMBL/GenBank/DDBJ databases">
        <title>Whole genome sequences of isolates from the Mars Exploration Rovers.</title>
        <authorList>
            <person name="Seuylemezian A."/>
            <person name="Vaishampayan P."/>
        </authorList>
    </citation>
    <scope>NUCLEOTIDE SEQUENCE [LARGE SCALE GENOMIC DNA]</scope>
    <source>
        <strain evidence="2 3">MER_TA_151</strain>
    </source>
</reference>
<keyword evidence="1" id="KW-0812">Transmembrane</keyword>
<dbReference type="EMBL" id="VYKL01000022">
    <property type="protein sequence ID" value="KAA9022667.1"/>
    <property type="molecule type" value="Genomic_DNA"/>
</dbReference>
<keyword evidence="3" id="KW-1185">Reference proteome</keyword>
<dbReference type="AlphaFoldDB" id="A0A5J5HRT2"/>
<evidence type="ECO:0000313" key="2">
    <source>
        <dbReference type="EMBL" id="KAA9022667.1"/>
    </source>
</evidence>
<proteinExistence type="predicted"/>
<evidence type="ECO:0000256" key="1">
    <source>
        <dbReference type="SAM" id="Phobius"/>
    </source>
</evidence>
<gene>
    <name evidence="2" type="ORF">F4V44_14780</name>
</gene>
<sequence length="268" mass="31996">MRKLLIGLLIIPVFFLFIIGLVLFDYIYFPLISHKAEKAAEKHLEAKYSEDFIIEQSTFSKPLGDDWGTYRIDSHPAKDPELTVRLSISEDMQPMSDDYLDMKWRKELNEQFSSIYKELYSTVENYSYMVNVSFLDEAYTQYNIHNTYQEILGQDHEGIGNIIFSNVLLNSSNEMDQQLDKAYKLIQYLQDQELKYFSIQIEYYDEKLHHELSAKEKKLNYNDFSNKFWDDRVFRFNYSYDSSDENSKKELDNIKDPADLKQYLRDLH</sequence>
<comment type="caution">
    <text evidence="2">The sequence shown here is derived from an EMBL/GenBank/DDBJ whole genome shotgun (WGS) entry which is preliminary data.</text>
</comment>
<name>A0A5J5HRT2_9BACI</name>
<dbReference type="OrthoDB" id="2964876at2"/>